<comment type="caution">
    <text evidence="10">The sequence shown here is derived from an EMBL/GenBank/DDBJ whole genome shotgun (WGS) entry which is preliminary data.</text>
</comment>
<feature type="domain" description="PAS" evidence="8">
    <location>
        <begin position="168"/>
        <end position="238"/>
    </location>
</feature>
<evidence type="ECO:0000259" key="7">
    <source>
        <dbReference type="PROSITE" id="PS50110"/>
    </source>
</evidence>
<comment type="catalytic activity">
    <reaction evidence="1">
        <text>ATP + protein L-histidine = ADP + protein N-phospho-L-histidine.</text>
        <dbReference type="EC" id="2.7.13.3"/>
    </reaction>
</comment>
<dbReference type="PRINTS" id="PR00344">
    <property type="entry name" value="BCTRLSENSOR"/>
</dbReference>
<dbReference type="InterPro" id="IPR003594">
    <property type="entry name" value="HATPase_dom"/>
</dbReference>
<dbReference type="InterPro" id="IPR011006">
    <property type="entry name" value="CheY-like_superfamily"/>
</dbReference>
<dbReference type="EMBL" id="JACHBU010000002">
    <property type="protein sequence ID" value="MBB6508037.1"/>
    <property type="molecule type" value="Genomic_DNA"/>
</dbReference>
<dbReference type="NCBIfam" id="TIGR00229">
    <property type="entry name" value="sensory_box"/>
    <property type="match status" value="2"/>
</dbReference>
<evidence type="ECO:0000256" key="3">
    <source>
        <dbReference type="ARBA" id="ARBA00022553"/>
    </source>
</evidence>
<dbReference type="PANTHER" id="PTHR43065:SF42">
    <property type="entry name" value="TWO-COMPONENT SENSOR PPRA"/>
    <property type="match status" value="1"/>
</dbReference>
<reference evidence="10 11" key="1">
    <citation type="submission" date="2020-08" db="EMBL/GenBank/DDBJ databases">
        <title>The Agave Microbiome: Exploring the role of microbial communities in plant adaptations to desert environments.</title>
        <authorList>
            <person name="Partida-Martinez L.P."/>
        </authorList>
    </citation>
    <scope>NUCLEOTIDE SEQUENCE [LARGE SCALE GENOMIC DNA]</scope>
    <source>
        <strain evidence="10 11">AS3.12</strain>
    </source>
</reference>
<evidence type="ECO:0000313" key="10">
    <source>
        <dbReference type="EMBL" id="MBB6508037.1"/>
    </source>
</evidence>
<dbReference type="InterPro" id="IPR001789">
    <property type="entry name" value="Sig_transdc_resp-reg_receiver"/>
</dbReference>
<dbReference type="InterPro" id="IPR013656">
    <property type="entry name" value="PAS_4"/>
</dbReference>
<dbReference type="PROSITE" id="PS50110">
    <property type="entry name" value="RESPONSE_REGULATORY"/>
    <property type="match status" value="2"/>
</dbReference>
<dbReference type="Pfam" id="PF00072">
    <property type="entry name" value="Response_reg"/>
    <property type="match status" value="2"/>
</dbReference>
<dbReference type="SUPFAM" id="SSF55785">
    <property type="entry name" value="PYP-like sensor domain (PAS domain)"/>
    <property type="match status" value="3"/>
</dbReference>
<dbReference type="PROSITE" id="PS50112">
    <property type="entry name" value="PAS"/>
    <property type="match status" value="1"/>
</dbReference>
<dbReference type="RefSeq" id="WP_184654221.1">
    <property type="nucleotide sequence ID" value="NZ_JACHBU010000002.1"/>
</dbReference>
<dbReference type="InterPro" id="IPR005467">
    <property type="entry name" value="His_kinase_dom"/>
</dbReference>
<evidence type="ECO:0000256" key="5">
    <source>
        <dbReference type="SAM" id="Coils"/>
    </source>
</evidence>
<dbReference type="SUPFAM" id="SSF52172">
    <property type="entry name" value="CheY-like"/>
    <property type="match status" value="2"/>
</dbReference>
<dbReference type="CDD" id="cd00082">
    <property type="entry name" value="HisKA"/>
    <property type="match status" value="1"/>
</dbReference>
<dbReference type="Gene3D" id="3.30.450.20">
    <property type="entry name" value="PAS domain"/>
    <property type="match status" value="3"/>
</dbReference>
<dbReference type="SMART" id="SM00086">
    <property type="entry name" value="PAC"/>
    <property type="match status" value="3"/>
</dbReference>
<dbReference type="InterPro" id="IPR000014">
    <property type="entry name" value="PAS"/>
</dbReference>
<dbReference type="CDD" id="cd00130">
    <property type="entry name" value="PAS"/>
    <property type="match status" value="2"/>
</dbReference>
<dbReference type="PROSITE" id="PS50109">
    <property type="entry name" value="HIS_KIN"/>
    <property type="match status" value="1"/>
</dbReference>
<feature type="domain" description="PAC" evidence="9">
    <location>
        <begin position="366"/>
        <end position="418"/>
    </location>
</feature>
<keyword evidence="3 4" id="KW-0597">Phosphoprotein</keyword>
<dbReference type="GO" id="GO:0000155">
    <property type="term" value="F:phosphorelay sensor kinase activity"/>
    <property type="evidence" value="ECO:0007669"/>
    <property type="project" value="InterPro"/>
</dbReference>
<dbReference type="SUPFAM" id="SSF55874">
    <property type="entry name" value="ATPase domain of HSP90 chaperone/DNA topoisomerase II/histidine kinase"/>
    <property type="match status" value="1"/>
</dbReference>
<feature type="domain" description="Histidine kinase" evidence="6">
    <location>
        <begin position="477"/>
        <end position="700"/>
    </location>
</feature>
<protein>
    <recommendedName>
        <fullName evidence="2">histidine kinase</fullName>
        <ecNumber evidence="2">2.7.13.3</ecNumber>
    </recommendedName>
</protein>
<name>A0A7X0MQP6_9HYPH</name>
<evidence type="ECO:0000256" key="1">
    <source>
        <dbReference type="ARBA" id="ARBA00000085"/>
    </source>
</evidence>
<dbReference type="PANTHER" id="PTHR43065">
    <property type="entry name" value="SENSOR HISTIDINE KINASE"/>
    <property type="match status" value="1"/>
</dbReference>
<dbReference type="InterPro" id="IPR036890">
    <property type="entry name" value="HATPase_C_sf"/>
</dbReference>
<feature type="coiled-coil region" evidence="5">
    <location>
        <begin position="406"/>
        <end position="468"/>
    </location>
</feature>
<evidence type="ECO:0000259" key="9">
    <source>
        <dbReference type="PROSITE" id="PS50113"/>
    </source>
</evidence>
<organism evidence="10 11">
    <name type="scientific">Rhizobium soli</name>
    <dbReference type="NCBI Taxonomy" id="424798"/>
    <lineage>
        <taxon>Bacteria</taxon>
        <taxon>Pseudomonadati</taxon>
        <taxon>Pseudomonadota</taxon>
        <taxon>Alphaproteobacteria</taxon>
        <taxon>Hyphomicrobiales</taxon>
        <taxon>Rhizobiaceae</taxon>
        <taxon>Rhizobium/Agrobacterium group</taxon>
        <taxon>Rhizobium</taxon>
    </lineage>
</organism>
<dbReference type="Gene3D" id="3.30.565.10">
    <property type="entry name" value="Histidine kinase-like ATPase, C-terminal domain"/>
    <property type="match status" value="1"/>
</dbReference>
<dbReference type="SMART" id="SM00388">
    <property type="entry name" value="HisKA"/>
    <property type="match status" value="1"/>
</dbReference>
<dbReference type="SUPFAM" id="SSF47384">
    <property type="entry name" value="Homodimeric domain of signal transducing histidine kinase"/>
    <property type="match status" value="1"/>
</dbReference>
<dbReference type="InterPro" id="IPR003661">
    <property type="entry name" value="HisK_dim/P_dom"/>
</dbReference>
<dbReference type="InterPro" id="IPR004358">
    <property type="entry name" value="Sig_transdc_His_kin-like_C"/>
</dbReference>
<dbReference type="SMART" id="SM00387">
    <property type="entry name" value="HATPase_c"/>
    <property type="match status" value="1"/>
</dbReference>
<feature type="domain" description="Response regulatory" evidence="7">
    <location>
        <begin position="868"/>
        <end position="978"/>
    </location>
</feature>
<evidence type="ECO:0000259" key="6">
    <source>
        <dbReference type="PROSITE" id="PS50109"/>
    </source>
</evidence>
<accession>A0A7X0MQP6</accession>
<sequence>MNYQVVSAHWPIGGGETGELIRQFDWTKTSLGMIKDWPSHLRIKVNSMVNSPIPQVLMWGDDHVMIYNDGYKEIAGDYHPRALGDKVSAVWPEIWEWNKTILEAGFRGEVQSFRDQVMVLNRHGSPEDVVFDLFYTPIYDETGKVDGVLCTVLENTEKVHALNALAQSQEELSRLTNALPILVGFLDRDHVYRFANDGYQEWFGLAASDVIGKHAAEVIGNAYYAARIPLLQKALSGERVITDTVIKRPDGEERTAEIRYVPRFTSKGEIDGIYVLIIDIEDRKQSENALRRSNERFRAAVAAIHGVLWTNTADGRMLGEQTAWATLTGQRYEEYQDYGWADAVHPDDREGSVASWQAAVASKSTYVWEHRVRRHDGLYRTFAIRGVPIIGSSGDIEEWVGVHTDITEQREAESNLQDHASNLERQVRHRLRAEEQLRQLNESLEARVESEIAERRQAERALQQAQKMESIGQLTGGVAHDFNNLLQVVAGNLQLLAKDIVGNAQAERRVGNALAGVSRGAKLASQLLAFGRRQALEPRVINISRFIAGMDDLLRRSLGEAVEVEVIASGGLWNTYADPTQVENALLNLAINARDAMEGSGKLTIEVGNAFLDQDYARTHVEVTPGQYVMLAVTDTGAGMAPDILDKVFEPFFSTKPEGKGTGLGLSMVYGFVKQSGGHVKIYSEVNEGTTVKVYLPRSVADEDREVVVQAGPVVGGSETVLVVEDDEAVRNTVFETLTDLGYRVLTAKDAQAGLNVVESGIPIDVIFTDVVMPGPLKSREMARRAKERLPHLAVLFTSGYTENSIVHGGILDAGVELLSKPYTREALARRIRHVIANQKQVDQATAPRAETVKPVAEVAAATPKTLTILLVEDDFLIRGNTAEMLAELGHQVIEAGTGKEALVELESNSIDVLITDIGLPDTVGGDLAVRAVAEKPDLTVVFATGESHKPDNAPPGSRLLQKPYNEMDLAAVLAGVNAGS</sequence>
<dbReference type="InterPro" id="IPR013655">
    <property type="entry name" value="PAS_fold_3"/>
</dbReference>
<dbReference type="AlphaFoldDB" id="A0A7X0MQP6"/>
<evidence type="ECO:0000256" key="2">
    <source>
        <dbReference type="ARBA" id="ARBA00012438"/>
    </source>
</evidence>
<evidence type="ECO:0000259" key="8">
    <source>
        <dbReference type="PROSITE" id="PS50112"/>
    </source>
</evidence>
<keyword evidence="5" id="KW-0175">Coiled coil</keyword>
<feature type="domain" description="PAC" evidence="9">
    <location>
        <begin position="239"/>
        <end position="292"/>
    </location>
</feature>
<dbReference type="InterPro" id="IPR035965">
    <property type="entry name" value="PAS-like_dom_sf"/>
</dbReference>
<dbReference type="Gene3D" id="3.40.50.2300">
    <property type="match status" value="2"/>
</dbReference>
<dbReference type="SMART" id="SM00448">
    <property type="entry name" value="REC"/>
    <property type="match status" value="2"/>
</dbReference>
<dbReference type="EC" id="2.7.13.3" evidence="2"/>
<feature type="domain" description="Response regulatory" evidence="7">
    <location>
        <begin position="720"/>
        <end position="836"/>
    </location>
</feature>
<dbReference type="InterPro" id="IPR001610">
    <property type="entry name" value="PAC"/>
</dbReference>
<dbReference type="Gene3D" id="1.10.287.130">
    <property type="match status" value="1"/>
</dbReference>
<proteinExistence type="predicted"/>
<dbReference type="Pfam" id="PF08447">
    <property type="entry name" value="PAS_3"/>
    <property type="match status" value="1"/>
</dbReference>
<dbReference type="Proteomes" id="UP000585437">
    <property type="component" value="Unassembled WGS sequence"/>
</dbReference>
<evidence type="ECO:0000256" key="4">
    <source>
        <dbReference type="PROSITE-ProRule" id="PRU00169"/>
    </source>
</evidence>
<dbReference type="PROSITE" id="PS50113">
    <property type="entry name" value="PAC"/>
    <property type="match status" value="2"/>
</dbReference>
<dbReference type="InterPro" id="IPR036097">
    <property type="entry name" value="HisK_dim/P_sf"/>
</dbReference>
<feature type="modified residue" description="4-aspartylphosphate" evidence="4">
    <location>
        <position position="770"/>
    </location>
</feature>
<gene>
    <name evidence="10" type="ORF">F4695_001369</name>
</gene>
<dbReference type="InterPro" id="IPR000700">
    <property type="entry name" value="PAS-assoc_C"/>
</dbReference>
<dbReference type="CDD" id="cd18161">
    <property type="entry name" value="REC_hyHK_blue-like"/>
    <property type="match status" value="1"/>
</dbReference>
<dbReference type="Pfam" id="PF02518">
    <property type="entry name" value="HATPase_c"/>
    <property type="match status" value="1"/>
</dbReference>
<evidence type="ECO:0000313" key="11">
    <source>
        <dbReference type="Proteomes" id="UP000585437"/>
    </source>
</evidence>
<keyword evidence="11" id="KW-1185">Reference proteome</keyword>
<dbReference type="Pfam" id="PF08448">
    <property type="entry name" value="PAS_4"/>
    <property type="match status" value="1"/>
</dbReference>
<dbReference type="SMART" id="SM00091">
    <property type="entry name" value="PAS"/>
    <property type="match status" value="2"/>
</dbReference>
<feature type="modified residue" description="4-aspartylphosphate" evidence="4">
    <location>
        <position position="917"/>
    </location>
</feature>